<sequence length="113" mass="12710">MFSKDIRMHFGLDKCKILSIQQGKVSDKDGQIIESLGGHESYKCLGLAQSRRLQHKAIKDKVSVTYLQRIAAILKSNLMVETQLKLFAVPVLTNTFGTVVYHPRSAVERLILP</sequence>
<dbReference type="PANTHER" id="PTHR35450">
    <property type="entry name" value="REVERSE TRANSCRIPTASE DOMAIN-CONTAINING PROTEIN"/>
    <property type="match status" value="1"/>
</dbReference>
<organism evidence="1 2">
    <name type="scientific">Ignelater luminosus</name>
    <name type="common">Cucubano</name>
    <name type="synonym">Pyrophorus luminosus</name>
    <dbReference type="NCBI Taxonomy" id="2038154"/>
    <lineage>
        <taxon>Eukaryota</taxon>
        <taxon>Metazoa</taxon>
        <taxon>Ecdysozoa</taxon>
        <taxon>Arthropoda</taxon>
        <taxon>Hexapoda</taxon>
        <taxon>Insecta</taxon>
        <taxon>Pterygota</taxon>
        <taxon>Neoptera</taxon>
        <taxon>Endopterygota</taxon>
        <taxon>Coleoptera</taxon>
        <taxon>Polyphaga</taxon>
        <taxon>Elateriformia</taxon>
        <taxon>Elateroidea</taxon>
        <taxon>Elateridae</taxon>
        <taxon>Agrypninae</taxon>
        <taxon>Pyrophorini</taxon>
        <taxon>Ignelater</taxon>
    </lineage>
</organism>
<dbReference type="Proteomes" id="UP000801492">
    <property type="component" value="Unassembled WGS sequence"/>
</dbReference>
<accession>A0A8K0GBV4</accession>
<comment type="caution">
    <text evidence="1">The sequence shown here is derived from an EMBL/GenBank/DDBJ whole genome shotgun (WGS) entry which is preliminary data.</text>
</comment>
<dbReference type="OrthoDB" id="6776981at2759"/>
<dbReference type="PANTHER" id="PTHR35450:SF2">
    <property type="entry name" value="REVERSE TRANSCRIPTASE DOMAIN-CONTAINING PROTEIN"/>
    <property type="match status" value="1"/>
</dbReference>
<gene>
    <name evidence="1" type="ORF">ILUMI_13539</name>
</gene>
<dbReference type="EMBL" id="VTPC01008631">
    <property type="protein sequence ID" value="KAF2892633.1"/>
    <property type="molecule type" value="Genomic_DNA"/>
</dbReference>
<evidence type="ECO:0000313" key="1">
    <source>
        <dbReference type="EMBL" id="KAF2892633.1"/>
    </source>
</evidence>
<protein>
    <submittedName>
        <fullName evidence="1">Uncharacterized protein</fullName>
    </submittedName>
</protein>
<proteinExistence type="predicted"/>
<reference evidence="1" key="1">
    <citation type="submission" date="2019-08" db="EMBL/GenBank/DDBJ databases">
        <title>The genome of the North American firefly Photinus pyralis.</title>
        <authorList>
            <consortium name="Photinus pyralis genome working group"/>
            <person name="Fallon T.R."/>
            <person name="Sander Lower S.E."/>
            <person name="Weng J.-K."/>
        </authorList>
    </citation>
    <scope>NUCLEOTIDE SEQUENCE</scope>
    <source>
        <strain evidence="1">TRF0915ILg1</strain>
        <tissue evidence="1">Whole body</tissue>
    </source>
</reference>
<dbReference type="AlphaFoldDB" id="A0A8K0GBV4"/>
<evidence type="ECO:0000313" key="2">
    <source>
        <dbReference type="Proteomes" id="UP000801492"/>
    </source>
</evidence>
<keyword evidence="2" id="KW-1185">Reference proteome</keyword>
<name>A0A8K0GBV4_IGNLU</name>